<gene>
    <name evidence="4" type="ORF">MtrunA17_Chr8g0375921</name>
</gene>
<proteinExistence type="predicted"/>
<dbReference type="InterPro" id="IPR029052">
    <property type="entry name" value="Metallo-depent_PP-like"/>
</dbReference>
<sequence>MAWCLNQRMLSSVIFLLSVSLCLLTNHSSIAEKLPRFEHHLKPQQQSLNFLVVGDWGRKGNYNQSLVAHQSNNIDAYINGHDHCLEHIIDKESGIPFFTSGGGSKAWRGDIRPWDPKELKLYHDGQGFMSVQITENNADIVFYDVFGKVLHRWNITKEMSAAA</sequence>
<dbReference type="SUPFAM" id="SSF56300">
    <property type="entry name" value="Metallo-dependent phosphatases"/>
    <property type="match status" value="1"/>
</dbReference>
<organism evidence="4 5">
    <name type="scientific">Medicago truncatula</name>
    <name type="common">Barrel medic</name>
    <name type="synonym">Medicago tribuloides</name>
    <dbReference type="NCBI Taxonomy" id="3880"/>
    <lineage>
        <taxon>Eukaryota</taxon>
        <taxon>Viridiplantae</taxon>
        <taxon>Streptophyta</taxon>
        <taxon>Embryophyta</taxon>
        <taxon>Tracheophyta</taxon>
        <taxon>Spermatophyta</taxon>
        <taxon>Magnoliopsida</taxon>
        <taxon>eudicotyledons</taxon>
        <taxon>Gunneridae</taxon>
        <taxon>Pentapetalae</taxon>
        <taxon>rosids</taxon>
        <taxon>fabids</taxon>
        <taxon>Fabales</taxon>
        <taxon>Fabaceae</taxon>
        <taxon>Papilionoideae</taxon>
        <taxon>50 kb inversion clade</taxon>
        <taxon>NPAAA clade</taxon>
        <taxon>Hologalegina</taxon>
        <taxon>IRL clade</taxon>
        <taxon>Trifolieae</taxon>
        <taxon>Medicago</taxon>
    </lineage>
</organism>
<evidence type="ECO:0000256" key="3">
    <source>
        <dbReference type="SAM" id="SignalP"/>
    </source>
</evidence>
<reference evidence="5" key="1">
    <citation type="journal article" date="2018" name="Nat. Plants">
        <title>Whole-genome landscape of Medicago truncatula symbiotic genes.</title>
        <authorList>
            <person name="Pecrix Y."/>
            <person name="Staton S.E."/>
            <person name="Sallet E."/>
            <person name="Lelandais-Briere C."/>
            <person name="Moreau S."/>
            <person name="Carrere S."/>
            <person name="Blein T."/>
            <person name="Jardinaud M.F."/>
            <person name="Latrasse D."/>
            <person name="Zouine M."/>
            <person name="Zahm M."/>
            <person name="Kreplak J."/>
            <person name="Mayjonade B."/>
            <person name="Satge C."/>
            <person name="Perez M."/>
            <person name="Cauet S."/>
            <person name="Marande W."/>
            <person name="Chantry-Darmon C."/>
            <person name="Lopez-Roques C."/>
            <person name="Bouchez O."/>
            <person name="Berard A."/>
            <person name="Debelle F."/>
            <person name="Munos S."/>
            <person name="Bendahmane A."/>
            <person name="Berges H."/>
            <person name="Niebel A."/>
            <person name="Buitink J."/>
            <person name="Frugier F."/>
            <person name="Benhamed M."/>
            <person name="Crespi M."/>
            <person name="Gouzy J."/>
            <person name="Gamas P."/>
        </authorList>
    </citation>
    <scope>NUCLEOTIDE SEQUENCE [LARGE SCALE GENOMIC DNA]</scope>
    <source>
        <strain evidence="5">cv. Jemalong A17</strain>
    </source>
</reference>
<feature type="signal peptide" evidence="3">
    <location>
        <begin position="1"/>
        <end position="31"/>
    </location>
</feature>
<feature type="chain" id="PRO_5017363572" evidence="3">
    <location>
        <begin position="32"/>
        <end position="163"/>
    </location>
</feature>
<dbReference type="Proteomes" id="UP000265566">
    <property type="component" value="Chromosome 8"/>
</dbReference>
<evidence type="ECO:0000313" key="5">
    <source>
        <dbReference type="Proteomes" id="UP000265566"/>
    </source>
</evidence>
<dbReference type="AlphaFoldDB" id="A0A396GMH8"/>
<dbReference type="Gene3D" id="3.60.21.10">
    <property type="match status" value="1"/>
</dbReference>
<dbReference type="OrthoDB" id="411211at2759"/>
<evidence type="ECO:0000313" key="4">
    <source>
        <dbReference type="EMBL" id="RHN42349.1"/>
    </source>
</evidence>
<keyword evidence="1 3" id="KW-0732">Signal</keyword>
<comment type="caution">
    <text evidence="4">The sequence shown here is derived from an EMBL/GenBank/DDBJ whole genome shotgun (WGS) entry which is preliminary data.</text>
</comment>
<dbReference type="EC" id="3.1.3.2" evidence="4"/>
<dbReference type="Gramene" id="rna48780">
    <property type="protein sequence ID" value="RHN42349.1"/>
    <property type="gene ID" value="gene48780"/>
</dbReference>
<dbReference type="EMBL" id="PSQE01000008">
    <property type="protein sequence ID" value="RHN42349.1"/>
    <property type="molecule type" value="Genomic_DNA"/>
</dbReference>
<dbReference type="InterPro" id="IPR051558">
    <property type="entry name" value="Metallophosphoesterase_PAP"/>
</dbReference>
<dbReference type="GO" id="GO:0003993">
    <property type="term" value="F:acid phosphatase activity"/>
    <property type="evidence" value="ECO:0007669"/>
    <property type="project" value="UniProtKB-EC"/>
</dbReference>
<name>A0A396GMH8_MEDTR</name>
<evidence type="ECO:0000256" key="2">
    <source>
        <dbReference type="ARBA" id="ARBA00022801"/>
    </source>
</evidence>
<protein>
    <submittedName>
        <fullName evidence="4">Putative Acid phosphatase</fullName>
        <ecNumber evidence="4">3.1.3.2</ecNumber>
    </submittedName>
</protein>
<dbReference type="PANTHER" id="PTHR10161">
    <property type="entry name" value="TARTRATE-RESISTANT ACID PHOSPHATASE TYPE 5"/>
    <property type="match status" value="1"/>
</dbReference>
<dbReference type="PANTHER" id="PTHR10161:SF36">
    <property type="entry name" value="PURPLE ACID PHOSPHATASE 3"/>
    <property type="match status" value="1"/>
</dbReference>
<accession>A0A396GMH8</accession>
<evidence type="ECO:0000256" key="1">
    <source>
        <dbReference type="ARBA" id="ARBA00022729"/>
    </source>
</evidence>
<keyword evidence="2 4" id="KW-0378">Hydrolase</keyword>